<comment type="similarity">
    <text evidence="1">Belongs to the GPN-loop GTPase family.</text>
</comment>
<dbReference type="PANTHER" id="PTHR42708:SF1">
    <property type="entry name" value="GLIDING MOTILITY PROTEIN MGLA"/>
    <property type="match status" value="1"/>
</dbReference>
<evidence type="ECO:0000256" key="4">
    <source>
        <dbReference type="ARBA" id="ARBA00023134"/>
    </source>
</evidence>
<keyword evidence="3" id="KW-0378">Hydrolase</keyword>
<dbReference type="Proteomes" id="UP001230328">
    <property type="component" value="Unassembled WGS sequence"/>
</dbReference>
<dbReference type="SUPFAM" id="SSF52540">
    <property type="entry name" value="P-loop containing nucleoside triphosphate hydrolases"/>
    <property type="match status" value="1"/>
</dbReference>
<evidence type="ECO:0000256" key="5">
    <source>
        <dbReference type="SAM" id="MobiDB-lite"/>
    </source>
</evidence>
<feature type="region of interest" description="Disordered" evidence="5">
    <location>
        <begin position="240"/>
        <end position="262"/>
    </location>
</feature>
<organism evidence="6 7">
    <name type="scientific">Streptomyces umbrinus</name>
    <dbReference type="NCBI Taxonomy" id="67370"/>
    <lineage>
        <taxon>Bacteria</taxon>
        <taxon>Bacillati</taxon>
        <taxon>Actinomycetota</taxon>
        <taxon>Actinomycetes</taxon>
        <taxon>Kitasatosporales</taxon>
        <taxon>Streptomycetaceae</taxon>
        <taxon>Streptomyces</taxon>
        <taxon>Streptomyces phaeochromogenes group</taxon>
    </lineage>
</organism>
<evidence type="ECO:0000313" key="7">
    <source>
        <dbReference type="Proteomes" id="UP001230328"/>
    </source>
</evidence>
<feature type="compositionally biased region" description="Basic and acidic residues" evidence="5">
    <location>
        <begin position="13"/>
        <end position="36"/>
    </location>
</feature>
<dbReference type="InterPro" id="IPR027417">
    <property type="entry name" value="P-loop_NTPase"/>
</dbReference>
<evidence type="ECO:0000313" key="6">
    <source>
        <dbReference type="EMBL" id="MDQ1027235.1"/>
    </source>
</evidence>
<sequence length="262" mass="28257">MDSATSEPTADARTPDAHAAEDRAPEDPAPEDRAPEVRTPLEASADNGLKIVVVGGFGVGKTTMIHSVSEIRPLSTEETITGAGGTVDDVSAVPGKSRTTVAFDFGRITLSARTVLYLFGAPGQERFWYLWDRLFTGALGAVVLVDTRRIDDSWYAIDRLERLGTPFIVARNDFGGPAHTPEQVRDALDLAPHIPLVDCDARSRDSGKRVLITLIEHIKSLYLAEDPQVIERVRAARSPYAAEGAAGTPQDQATAPTQELAR</sequence>
<proteinExistence type="inferred from homology"/>
<dbReference type="CDD" id="cd00882">
    <property type="entry name" value="Ras_like_GTPase"/>
    <property type="match status" value="1"/>
</dbReference>
<reference evidence="6 7" key="1">
    <citation type="submission" date="2023-07" db="EMBL/GenBank/DDBJ databases">
        <title>Comparative genomics of wheat-associated soil bacteria to identify genetic determinants of phenazine resistance.</title>
        <authorList>
            <person name="Mouncey N."/>
        </authorList>
    </citation>
    <scope>NUCLEOTIDE SEQUENCE [LARGE SCALE GENOMIC DNA]</scope>
    <source>
        <strain evidence="6 7">V2I4</strain>
    </source>
</reference>
<dbReference type="Gene3D" id="3.40.50.300">
    <property type="entry name" value="P-loop containing nucleotide triphosphate hydrolases"/>
    <property type="match status" value="1"/>
</dbReference>
<comment type="caution">
    <text evidence="6">The sequence shown here is derived from an EMBL/GenBank/DDBJ whole genome shotgun (WGS) entry which is preliminary data.</text>
</comment>
<dbReference type="InterPro" id="IPR052705">
    <property type="entry name" value="Gliding_Motility_GTPase"/>
</dbReference>
<keyword evidence="2" id="KW-0547">Nucleotide-binding</keyword>
<evidence type="ECO:0000256" key="1">
    <source>
        <dbReference type="ARBA" id="ARBA00005290"/>
    </source>
</evidence>
<dbReference type="EMBL" id="JAUSZI010000002">
    <property type="protein sequence ID" value="MDQ1027235.1"/>
    <property type="molecule type" value="Genomic_DNA"/>
</dbReference>
<feature type="region of interest" description="Disordered" evidence="5">
    <location>
        <begin position="1"/>
        <end position="41"/>
    </location>
</feature>
<feature type="compositionally biased region" description="Polar residues" evidence="5">
    <location>
        <begin position="249"/>
        <end position="262"/>
    </location>
</feature>
<evidence type="ECO:0000256" key="3">
    <source>
        <dbReference type="ARBA" id="ARBA00022801"/>
    </source>
</evidence>
<protein>
    <submittedName>
        <fullName evidence="6">Signal recognition particle receptor subunit beta</fullName>
    </submittedName>
</protein>
<accession>A0ABU0SUL9</accession>
<gene>
    <name evidence="6" type="ORF">QF035_004817</name>
</gene>
<keyword evidence="7" id="KW-1185">Reference proteome</keyword>
<dbReference type="InterPro" id="IPR004130">
    <property type="entry name" value="Gpn"/>
</dbReference>
<dbReference type="Pfam" id="PF03029">
    <property type="entry name" value="ATP_bind_1"/>
    <property type="match status" value="1"/>
</dbReference>
<keyword evidence="4" id="KW-0342">GTP-binding</keyword>
<name>A0ABU0SUL9_9ACTN</name>
<keyword evidence="6" id="KW-0675">Receptor</keyword>
<evidence type="ECO:0000256" key="2">
    <source>
        <dbReference type="ARBA" id="ARBA00022741"/>
    </source>
</evidence>
<dbReference type="PANTHER" id="PTHR42708">
    <property type="entry name" value="ATP/GTP-BINDING PROTEIN-RELATED"/>
    <property type="match status" value="1"/>
</dbReference>